<dbReference type="NCBIfam" id="TIGR01174">
    <property type="entry name" value="ftsA"/>
    <property type="match status" value="1"/>
</dbReference>
<comment type="subcellular location">
    <subcellularLocation>
        <location evidence="5">Cell membrane</location>
        <topology evidence="5">Peripheral membrane protein</topology>
        <orientation evidence="5">Cytoplasmic side</orientation>
    </subcellularLocation>
    <text evidence="5">Localizes to the Z ring in an FtsZ-dependent manner. Targeted to the membrane through a conserved C-terminal amphipathic helix.</text>
</comment>
<sequence>MEKSDIIVGLDIGTTKIAAVVGKQDEYGNVNILGVGHSPSQGLRRGVVINIEKTVESIQNAVEQAELMCGHKVTRVYAGIAGDHIRSINSKGVIAVSGKDRIITQSDIERVIDAAKAIALPMDREILHVLPQEYIVDDQDGIKNPEQMAGVRLEAEVHIVTAAAASAQNIVNCINAAGYDVADIVLEPYASSLAVLEKDERDLGVCIMDIGGGTTDIAMFFDGSIRFTSVLGLGGKNVTSDLSQGLRTSMEQAEDIKIKYGIAMQSLLEQDELIRVPGVAGRAPREISRSVISAIIQPRMEEMFQLALREMEKSDVFDTMGAGIVLTGGASLLEGTAELAEQVMGMPVKIGIPIVKGGLVEIVRSPIYATGVGLIYYALRHGSKTRDDDDGGFPWIMRRLKEIFENLFG</sequence>
<name>A0A7V5UEQ9_CALAY</name>
<dbReference type="InterPro" id="IPR043129">
    <property type="entry name" value="ATPase_NBD"/>
</dbReference>
<evidence type="ECO:0000313" key="8">
    <source>
        <dbReference type="EMBL" id="HHJ52434.1"/>
    </source>
</evidence>
<reference evidence="8" key="1">
    <citation type="journal article" date="2020" name="mSystems">
        <title>Genome- and Community-Level Interaction Insights into Carbon Utilization and Element Cycling Functions of Hydrothermarchaeota in Hydrothermal Sediment.</title>
        <authorList>
            <person name="Zhou Z."/>
            <person name="Liu Y."/>
            <person name="Xu W."/>
            <person name="Pan J."/>
            <person name="Luo Z.H."/>
            <person name="Li M."/>
        </authorList>
    </citation>
    <scope>NUCLEOTIDE SEQUENCE [LARGE SCALE GENOMIC DNA]</scope>
    <source>
        <strain evidence="8">HyVt-527</strain>
    </source>
</reference>
<keyword evidence="3 5" id="KW-0472">Membrane</keyword>
<dbReference type="SMART" id="SM00842">
    <property type="entry name" value="FtsA"/>
    <property type="match status" value="1"/>
</dbReference>
<evidence type="ECO:0000259" key="7">
    <source>
        <dbReference type="SMART" id="SM00842"/>
    </source>
</evidence>
<keyword evidence="4 5" id="KW-0131">Cell cycle</keyword>
<gene>
    <name evidence="5 8" type="primary">ftsA</name>
    <name evidence="8" type="ORF">ENJ89_04505</name>
</gene>
<comment type="subunit">
    <text evidence="5">Self-interacts. Interacts with FtsZ.</text>
</comment>
<dbReference type="Gene3D" id="3.30.420.40">
    <property type="match status" value="2"/>
</dbReference>
<dbReference type="GO" id="GO:0009898">
    <property type="term" value="C:cytoplasmic side of plasma membrane"/>
    <property type="evidence" value="ECO:0007669"/>
    <property type="project" value="UniProtKB-UniRule"/>
</dbReference>
<dbReference type="PIRSF" id="PIRSF003101">
    <property type="entry name" value="FtsA"/>
    <property type="match status" value="1"/>
</dbReference>
<dbReference type="SUPFAM" id="SSF53067">
    <property type="entry name" value="Actin-like ATPase domain"/>
    <property type="match status" value="2"/>
</dbReference>
<dbReference type="Pfam" id="PF02491">
    <property type="entry name" value="SHS2_FTSA"/>
    <property type="match status" value="1"/>
</dbReference>
<dbReference type="Proteomes" id="UP000886124">
    <property type="component" value="Unassembled WGS sequence"/>
</dbReference>
<comment type="similarity">
    <text evidence="5 6">Belongs to the FtsA/MreB family.</text>
</comment>
<comment type="caution">
    <text evidence="8">The sequence shown here is derived from an EMBL/GenBank/DDBJ whole genome shotgun (WGS) entry which is preliminary data.</text>
</comment>
<evidence type="ECO:0000256" key="3">
    <source>
        <dbReference type="ARBA" id="ARBA00023136"/>
    </source>
</evidence>
<dbReference type="Pfam" id="PF14450">
    <property type="entry name" value="FtsA"/>
    <property type="match status" value="2"/>
</dbReference>
<dbReference type="Gene3D" id="3.30.1490.110">
    <property type="match status" value="1"/>
</dbReference>
<accession>A0A7V5UEQ9</accession>
<dbReference type="PANTHER" id="PTHR32432">
    <property type="entry name" value="CELL DIVISION PROTEIN FTSA-RELATED"/>
    <property type="match status" value="1"/>
</dbReference>
<evidence type="ECO:0000256" key="5">
    <source>
        <dbReference type="HAMAP-Rule" id="MF_02033"/>
    </source>
</evidence>
<proteinExistence type="inferred from homology"/>
<keyword evidence="2 5" id="KW-0132">Cell division</keyword>
<dbReference type="InterPro" id="IPR003494">
    <property type="entry name" value="SHS2_FtsA"/>
</dbReference>
<dbReference type="GO" id="GO:0032153">
    <property type="term" value="C:cell division site"/>
    <property type="evidence" value="ECO:0007669"/>
    <property type="project" value="UniProtKB-UniRule"/>
</dbReference>
<dbReference type="PANTHER" id="PTHR32432:SF4">
    <property type="entry name" value="CELL DIVISION PROTEIN FTSA"/>
    <property type="match status" value="1"/>
</dbReference>
<evidence type="ECO:0000256" key="1">
    <source>
        <dbReference type="ARBA" id="ARBA00022475"/>
    </source>
</evidence>
<dbReference type="AlphaFoldDB" id="A0A7V5UEQ9"/>
<dbReference type="CDD" id="cd24048">
    <property type="entry name" value="ASKHA_NBD_FtsA"/>
    <property type="match status" value="1"/>
</dbReference>
<dbReference type="HAMAP" id="MF_02033">
    <property type="entry name" value="FtsA"/>
    <property type="match status" value="1"/>
</dbReference>
<evidence type="ECO:0000256" key="4">
    <source>
        <dbReference type="ARBA" id="ARBA00023306"/>
    </source>
</evidence>
<protein>
    <recommendedName>
        <fullName evidence="5 6">Cell division protein FtsA</fullName>
    </recommendedName>
</protein>
<keyword evidence="1 5" id="KW-1003">Cell membrane</keyword>
<evidence type="ECO:0000256" key="6">
    <source>
        <dbReference type="PIRNR" id="PIRNR003101"/>
    </source>
</evidence>
<organism evidence="8">
    <name type="scientific">Caldithrix abyssi</name>
    <dbReference type="NCBI Taxonomy" id="187145"/>
    <lineage>
        <taxon>Bacteria</taxon>
        <taxon>Pseudomonadati</taxon>
        <taxon>Calditrichota</taxon>
        <taxon>Calditrichia</taxon>
        <taxon>Calditrichales</taxon>
        <taxon>Calditrichaceae</taxon>
        <taxon>Caldithrix</taxon>
    </lineage>
</organism>
<dbReference type="InterPro" id="IPR020823">
    <property type="entry name" value="Cell_div_FtsA"/>
</dbReference>
<evidence type="ECO:0000256" key="2">
    <source>
        <dbReference type="ARBA" id="ARBA00022618"/>
    </source>
</evidence>
<dbReference type="InterPro" id="IPR050696">
    <property type="entry name" value="FtsA/MreB"/>
</dbReference>
<dbReference type="EMBL" id="DROD01000305">
    <property type="protein sequence ID" value="HHJ52434.1"/>
    <property type="molecule type" value="Genomic_DNA"/>
</dbReference>
<comment type="function">
    <text evidence="5 6">Cell division protein that is involved in the assembly of the Z ring. May serve as a membrane anchor for the Z ring.</text>
</comment>
<dbReference type="GO" id="GO:0043093">
    <property type="term" value="P:FtsZ-dependent cytokinesis"/>
    <property type="evidence" value="ECO:0007669"/>
    <property type="project" value="UniProtKB-UniRule"/>
</dbReference>
<feature type="domain" description="SHS2" evidence="7">
    <location>
        <begin position="7"/>
        <end position="195"/>
    </location>
</feature>